<dbReference type="Proteomes" id="UP000259636">
    <property type="component" value="Chromosome"/>
</dbReference>
<dbReference type="GO" id="GO:0140737">
    <property type="term" value="C:encapsulin nanocompartment"/>
    <property type="evidence" value="ECO:0007669"/>
    <property type="project" value="UniProtKB-SubCell"/>
</dbReference>
<evidence type="ECO:0000313" key="6">
    <source>
        <dbReference type="Proteomes" id="UP000259636"/>
    </source>
</evidence>
<proteinExistence type="inferred from homology"/>
<dbReference type="KEGG" id="sky:D0C37_30610"/>
<sequence>MNNLHRDLAPVSAAAWAEIEDEVRRTFKEHLAGRRVVDVDGPTGPDRAAVTTGHLTEITSPGDGLRTRLHASLPLIELRRPFTLKRQDIDDVERGSRDSDWDPAKDAARAVAMAEDRAVFEGWPEASVTGIRSGSSHPGLHLPEAVTDYPDLVSQALTALRLAGVAGPYALLLGATAYTAVNETSDHGYPVLSHLARLLGGGQIIWAPGIEGGALVSLRGGDFSLHLGQDLSLGYLDHDADTVRLYLQETLTFSLDSPEAGVALRPA</sequence>
<gene>
    <name evidence="5" type="ORF">D0C37_30610</name>
</gene>
<protein>
    <recommendedName>
        <fullName evidence="4">Type 1 encapsulin shell protein</fullName>
    </recommendedName>
</protein>
<evidence type="ECO:0000313" key="5">
    <source>
        <dbReference type="EMBL" id="AXQ58531.1"/>
    </source>
</evidence>
<dbReference type="InterPro" id="IPR007544">
    <property type="entry name" value="ENCAP"/>
</dbReference>
<evidence type="ECO:0000256" key="2">
    <source>
        <dbReference type="ARBA" id="ARBA00033743"/>
    </source>
</evidence>
<dbReference type="EMBL" id="CP031742">
    <property type="protein sequence ID" value="AXQ58531.1"/>
    <property type="molecule type" value="Genomic_DNA"/>
</dbReference>
<reference evidence="5 6" key="1">
    <citation type="submission" date="2018-08" db="EMBL/GenBank/DDBJ databases">
        <authorList>
            <person name="Ferrada E.E."/>
            <person name="Latorre B.A."/>
        </authorList>
    </citation>
    <scope>NUCLEOTIDE SEQUENCE [LARGE SCALE GENOMIC DNA]</scope>
    <source>
        <strain evidence="5 6">VK-A60T</strain>
    </source>
</reference>
<comment type="subcellular location">
    <subcellularLocation>
        <location evidence="1">Encapsulin nanocompartment</location>
    </subcellularLocation>
</comment>
<dbReference type="NCBIfam" id="NF041155">
    <property type="entry name" value="encap_f1"/>
    <property type="match status" value="1"/>
</dbReference>
<evidence type="ECO:0000256" key="4">
    <source>
        <dbReference type="ARBA" id="ARBA00050023"/>
    </source>
</evidence>
<evidence type="ECO:0000256" key="3">
    <source>
        <dbReference type="ARBA" id="ARBA00033787"/>
    </source>
</evidence>
<name>A0A385DL69_9ACTN</name>
<comment type="similarity">
    <text evidence="2">Belongs to the encapsulin family. Family 1 subfamily.</text>
</comment>
<dbReference type="Pfam" id="PF04454">
    <property type="entry name" value="Linocin_M18"/>
    <property type="match status" value="1"/>
</dbReference>
<dbReference type="Gene3D" id="3.30.2400.30">
    <property type="match status" value="1"/>
</dbReference>
<dbReference type="PANTHER" id="PTHR37165:SF1">
    <property type="entry name" value="TYPE 1 ENCAPSULIN SHELL PROTEIN"/>
    <property type="match status" value="1"/>
</dbReference>
<dbReference type="PIRSF" id="PIRSF019254">
    <property type="entry name" value="CFP29"/>
    <property type="match status" value="1"/>
</dbReference>
<dbReference type="AlphaFoldDB" id="A0A385DL69"/>
<dbReference type="Gene3D" id="3.30.2320.10">
    <property type="entry name" value="hypothetical protein PF0899 domain"/>
    <property type="match status" value="1"/>
</dbReference>
<accession>A0A385DL69</accession>
<dbReference type="PANTHER" id="PTHR37165">
    <property type="entry name" value="PEPTIDASE U56 FAMILY"/>
    <property type="match status" value="1"/>
</dbReference>
<keyword evidence="3" id="KW-1284">Encapsulin nanocompartment</keyword>
<organism evidence="5 6">
    <name type="scientific">Streptomyces koyangensis</name>
    <dbReference type="NCBI Taxonomy" id="188770"/>
    <lineage>
        <taxon>Bacteria</taxon>
        <taxon>Bacillati</taxon>
        <taxon>Actinomycetota</taxon>
        <taxon>Actinomycetes</taxon>
        <taxon>Kitasatosporales</taxon>
        <taxon>Streptomycetaceae</taxon>
        <taxon>Streptomyces</taxon>
        <taxon>Streptomyces aurantiacus group</taxon>
    </lineage>
</organism>
<evidence type="ECO:0000256" key="1">
    <source>
        <dbReference type="ARBA" id="ARBA00033738"/>
    </source>
</evidence>
<dbReference type="RefSeq" id="WP_101278911.1">
    <property type="nucleotide sequence ID" value="NZ_CP031742.1"/>
</dbReference>
<dbReference type="InterPro" id="IPR051429">
    <property type="entry name" value="Encapsulin_nc"/>
</dbReference>
<dbReference type="GeneID" id="300118474"/>